<dbReference type="Proteomes" id="UP001497444">
    <property type="component" value="Chromosome 6"/>
</dbReference>
<reference evidence="1" key="1">
    <citation type="submission" date="2024-02" db="EMBL/GenBank/DDBJ databases">
        <authorList>
            <consortium name="ELIXIR-Norway"/>
            <consortium name="Elixir Norway"/>
        </authorList>
    </citation>
    <scope>NUCLEOTIDE SEQUENCE</scope>
</reference>
<protein>
    <submittedName>
        <fullName evidence="1">Uncharacterized protein</fullName>
    </submittedName>
</protein>
<accession>A0ABP0XA84</accession>
<organism evidence="1 2">
    <name type="scientific">Sphagnum jensenii</name>
    <dbReference type="NCBI Taxonomy" id="128206"/>
    <lineage>
        <taxon>Eukaryota</taxon>
        <taxon>Viridiplantae</taxon>
        <taxon>Streptophyta</taxon>
        <taxon>Embryophyta</taxon>
        <taxon>Bryophyta</taxon>
        <taxon>Sphagnophytina</taxon>
        <taxon>Sphagnopsida</taxon>
        <taxon>Sphagnales</taxon>
        <taxon>Sphagnaceae</taxon>
        <taxon>Sphagnum</taxon>
    </lineage>
</organism>
<dbReference type="EMBL" id="OZ020101">
    <property type="protein sequence ID" value="CAK9275459.1"/>
    <property type="molecule type" value="Genomic_DNA"/>
</dbReference>
<keyword evidence="2" id="KW-1185">Reference proteome</keyword>
<gene>
    <name evidence="1" type="ORF">CSSPJE1EN1_LOCUS20937</name>
</gene>
<name>A0ABP0XA84_9BRYO</name>
<sequence length="100" mass="10574">MAAVKKVFLIADTSLESAIAAFNGVDGVYIVVPFLAGGAEDILIENYLKAAKETAAVVLLDTNRGAGHFAKVDPTLEQIIGRKPISLHEVFTENASAFKA</sequence>
<evidence type="ECO:0000313" key="1">
    <source>
        <dbReference type="EMBL" id="CAK9275459.1"/>
    </source>
</evidence>
<proteinExistence type="predicted"/>
<evidence type="ECO:0000313" key="2">
    <source>
        <dbReference type="Proteomes" id="UP001497444"/>
    </source>
</evidence>